<dbReference type="InterPro" id="IPR013342">
    <property type="entry name" value="Mandelate_racemase_C"/>
</dbReference>
<dbReference type="SUPFAM" id="SSF54826">
    <property type="entry name" value="Enolase N-terminal domain-like"/>
    <property type="match status" value="1"/>
</dbReference>
<proteinExistence type="inferred from homology"/>
<dbReference type="GO" id="GO:0000287">
    <property type="term" value="F:magnesium ion binding"/>
    <property type="evidence" value="ECO:0007669"/>
    <property type="project" value="UniProtKB-UniRule"/>
</dbReference>
<dbReference type="Proteomes" id="UP000597978">
    <property type="component" value="Unassembled WGS sequence"/>
</dbReference>
<evidence type="ECO:0000256" key="7">
    <source>
        <dbReference type="ARBA" id="ARBA00074351"/>
    </source>
</evidence>
<evidence type="ECO:0000259" key="9">
    <source>
        <dbReference type="SMART" id="SM00922"/>
    </source>
</evidence>
<comment type="cofactor">
    <cofactor evidence="8">
        <name>Mg(2+)</name>
        <dbReference type="ChEBI" id="CHEBI:18420"/>
    </cofactor>
    <text evidence="8">Binds 1 Mg(2+) ion per subunit.</text>
</comment>
<feature type="binding site" evidence="8">
    <location>
        <position position="303"/>
    </location>
    <ligand>
        <name>Mg(2+)</name>
        <dbReference type="ChEBI" id="CHEBI:18420"/>
    </ligand>
</feature>
<evidence type="ECO:0000313" key="10">
    <source>
        <dbReference type="EMBL" id="EFY4991449.1"/>
    </source>
</evidence>
<comment type="subunit">
    <text evidence="5 8">Homooctamer; tetramer of dimers.</text>
</comment>
<dbReference type="Gene3D" id="3.20.20.120">
    <property type="entry name" value="Enolase-like C-terminal domain"/>
    <property type="match status" value="1"/>
</dbReference>
<dbReference type="SFLD" id="SFLDG00179">
    <property type="entry name" value="mandelate_racemase"/>
    <property type="match status" value="1"/>
</dbReference>
<dbReference type="InterPro" id="IPR023444">
    <property type="entry name" value="L-Rhamnon_dehydrat"/>
</dbReference>
<dbReference type="HAMAP" id="MF_01288">
    <property type="entry name" value="Rhamnon_dehydrat"/>
    <property type="match status" value="1"/>
</dbReference>
<evidence type="ECO:0000313" key="11">
    <source>
        <dbReference type="Proteomes" id="UP000597978"/>
    </source>
</evidence>
<dbReference type="Pfam" id="PF02746">
    <property type="entry name" value="MR_MLE_N"/>
    <property type="match status" value="1"/>
</dbReference>
<sequence>MPAPGIFHVCWDGKVPLTYRPHNNGEHHDPTKNQTGSRLVYWRCDSRKRCWRGDYHDQGANHWIDDHIATPMSKYRDYEQSRQSFGINVLGTLIVEVEAENGQTGFAVSTAGEMGCFIVEKHLNRFIEGKCVSDIKLIHDQMLNATLYYSGSGGLVMNTISCVDLALWDLFGKVVGLPVYKLLGGAVRDEIQFYATGARPDLAKEMGFIGGKMPTHWGPHDGDAGIRKDAVMVADMREKCGEDFWLMLDCWMSQDVNYATKLAHACAPYNLKWIEECLPPQQYEGYRELKRNAPVGMMVTSGEHHGTLQSFRTLSETGIDIMQPDVGWCGGLTTLVEIAAIAKSRGQLVVPHGSSVYSHHAVITFTNTPFSEFLMTSPDCSTMRPQFDPILLNEPVPVNGRIHKSVLDKPGFGVELNRDCNLKRPYSH</sequence>
<dbReference type="SFLD" id="SFLDS00001">
    <property type="entry name" value="Enolase"/>
    <property type="match status" value="1"/>
</dbReference>
<organism evidence="10 11">
    <name type="scientific">Shigella flexneri</name>
    <dbReference type="NCBI Taxonomy" id="623"/>
    <lineage>
        <taxon>Bacteria</taxon>
        <taxon>Pseudomonadati</taxon>
        <taxon>Pseudomonadota</taxon>
        <taxon>Gammaproteobacteria</taxon>
        <taxon>Enterobacterales</taxon>
        <taxon>Enterobacteriaceae</taxon>
        <taxon>Shigella</taxon>
    </lineage>
</organism>
<dbReference type="NCBIfam" id="NF011968">
    <property type="entry name" value="PRK15440.1"/>
    <property type="match status" value="1"/>
</dbReference>
<dbReference type="InterPro" id="IPR046945">
    <property type="entry name" value="RHMD-like"/>
</dbReference>
<evidence type="ECO:0000256" key="2">
    <source>
        <dbReference type="ARBA" id="ARBA00022842"/>
    </source>
</evidence>
<dbReference type="SFLD" id="SFLDF00006">
    <property type="entry name" value="rhamnonate_dehydratase"/>
    <property type="match status" value="1"/>
</dbReference>
<comment type="miscellaneous">
    <text evidence="8">Reaction proceeds via a syn dehydration.</text>
</comment>
<comment type="catalytic activity">
    <reaction evidence="8">
        <text>L-rhamnonate = 2-dehydro-3-deoxy-L-rhamnonate + H2O</text>
        <dbReference type="Rhea" id="RHEA:23080"/>
        <dbReference type="ChEBI" id="CHEBI:15377"/>
        <dbReference type="ChEBI" id="CHEBI:58118"/>
        <dbReference type="ChEBI" id="CHEBI:58371"/>
        <dbReference type="EC" id="4.2.1.90"/>
    </reaction>
</comment>
<dbReference type="Pfam" id="PF13378">
    <property type="entry name" value="MR_MLE_C"/>
    <property type="match status" value="1"/>
</dbReference>
<dbReference type="InterPro" id="IPR029017">
    <property type="entry name" value="Enolase-like_N"/>
</dbReference>
<name>A0A8H8Z634_SHIFL</name>
<dbReference type="AlphaFoldDB" id="A0A8H8Z634"/>
<feature type="binding site" evidence="8">
    <location>
        <position position="372"/>
    </location>
    <ligand>
        <name>substrate</name>
    </ligand>
</feature>
<dbReference type="InterPro" id="IPR036849">
    <property type="entry name" value="Enolase-like_C_sf"/>
</dbReference>
<feature type="site" description="Increases basicity of active site His" evidence="8">
    <location>
        <position position="325"/>
    </location>
</feature>
<comment type="caution">
    <text evidence="10">The sequence shown here is derived from an EMBL/GenBank/DDBJ whole genome shotgun (WGS) entry which is preliminary data.</text>
</comment>
<accession>A0A8H8Z634</accession>
<keyword evidence="1 8" id="KW-0479">Metal-binding</keyword>
<evidence type="ECO:0000256" key="3">
    <source>
        <dbReference type="ARBA" id="ARBA00023239"/>
    </source>
</evidence>
<dbReference type="Gene3D" id="3.30.390.10">
    <property type="entry name" value="Enolase-like, N-terminal domain"/>
    <property type="match status" value="1"/>
</dbReference>
<dbReference type="PANTHER" id="PTHR13794">
    <property type="entry name" value="ENOLASE SUPERFAMILY, MANDELATE RACEMASE"/>
    <property type="match status" value="1"/>
</dbReference>
<evidence type="ECO:0000256" key="5">
    <source>
        <dbReference type="ARBA" id="ARBA00063011"/>
    </source>
</evidence>
<comment type="function">
    <text evidence="8">Catalyzes the dehydration of L-rhamnonate to 2-keto-3-deoxy-L-rhamnonate (KDR).</text>
</comment>
<dbReference type="PANTHER" id="PTHR13794:SF58">
    <property type="entry name" value="MITOCHONDRIAL ENOLASE SUPERFAMILY MEMBER 1"/>
    <property type="match status" value="1"/>
</dbReference>
<dbReference type="SMR" id="A0A8H8Z634"/>
<feature type="binding site" evidence="8">
    <location>
        <position position="82"/>
    </location>
    <ligand>
        <name>substrate</name>
    </ligand>
</feature>
<evidence type="ECO:0000256" key="6">
    <source>
        <dbReference type="ARBA" id="ARBA00067087"/>
    </source>
</evidence>
<evidence type="ECO:0000256" key="4">
    <source>
        <dbReference type="ARBA" id="ARBA00061339"/>
    </source>
</evidence>
<dbReference type="EMBL" id="AAVAGS010000034">
    <property type="protein sequence ID" value="EFY4991449.1"/>
    <property type="molecule type" value="Genomic_DNA"/>
</dbReference>
<dbReference type="FunFam" id="3.20.20.120:FF:000005">
    <property type="entry name" value="Putative L-rhamnonate dehydratase"/>
    <property type="match status" value="1"/>
</dbReference>
<evidence type="ECO:0000256" key="1">
    <source>
        <dbReference type="ARBA" id="ARBA00022723"/>
    </source>
</evidence>
<feature type="binding site" evidence="8">
    <location>
        <position position="249"/>
    </location>
    <ligand>
        <name>Mg(2+)</name>
        <dbReference type="ChEBI" id="CHEBI:18420"/>
    </ligand>
</feature>
<evidence type="ECO:0000256" key="8">
    <source>
        <dbReference type="HAMAP-Rule" id="MF_01288"/>
    </source>
</evidence>
<dbReference type="GO" id="GO:0050032">
    <property type="term" value="F:L-rhamnonate dehydratase activity"/>
    <property type="evidence" value="ECO:0007669"/>
    <property type="project" value="UniProtKB-UniRule"/>
</dbReference>
<protein>
    <recommendedName>
        <fullName evidence="7 8">L-rhamnonate dehydratase</fullName>
        <shortName evidence="8">RhamD</shortName>
        <ecNumber evidence="6 8">4.2.1.90</ecNumber>
    </recommendedName>
</protein>
<comment type="similarity">
    <text evidence="4 8">Belongs to the mandelate racemase/muconate lactonizing enzyme family. RhamD subfamily.</text>
</comment>
<feature type="binding site" evidence="8">
    <location>
        <position position="275"/>
    </location>
    <ligand>
        <name>Mg(2+)</name>
        <dbReference type="ChEBI" id="CHEBI:18420"/>
    </ligand>
</feature>
<dbReference type="SMART" id="SM00922">
    <property type="entry name" value="MR_MLE"/>
    <property type="match status" value="1"/>
</dbReference>
<feature type="binding site" evidence="8">
    <location>
        <position position="56"/>
    </location>
    <ligand>
        <name>substrate</name>
    </ligand>
</feature>
<dbReference type="PROSITE" id="PS00908">
    <property type="entry name" value="MR_MLE_1"/>
    <property type="match status" value="1"/>
</dbReference>
<feature type="active site" description="Proton acceptor" evidence="8">
    <location>
        <position position="352"/>
    </location>
</feature>
<dbReference type="SUPFAM" id="SSF51604">
    <property type="entry name" value="Enolase C-terminal domain-like"/>
    <property type="match status" value="1"/>
</dbReference>
<dbReference type="GO" id="GO:0016052">
    <property type="term" value="P:carbohydrate catabolic process"/>
    <property type="evidence" value="ECO:0007669"/>
    <property type="project" value="TreeGrafter"/>
</dbReference>
<dbReference type="EC" id="4.2.1.90" evidence="6 8"/>
<keyword evidence="3 8" id="KW-0456">Lyase</keyword>
<dbReference type="CDD" id="cd03327">
    <property type="entry name" value="MR_like_2"/>
    <property type="match status" value="1"/>
</dbReference>
<reference evidence="10" key="1">
    <citation type="submission" date="2018-08" db="EMBL/GenBank/DDBJ databases">
        <authorList>
            <consortium name="PulseNet: The National Subtyping Network for Foodborne Disease Surveillance"/>
            <person name="Tarr C.L."/>
            <person name="Trees E."/>
            <person name="Katz L.S."/>
            <person name="Carleton-Romer H.A."/>
            <person name="Stroika S."/>
            <person name="Kucerova Z."/>
            <person name="Roache K.F."/>
            <person name="Sabol A.L."/>
            <person name="Besser J."/>
            <person name="Gerner-Smidt P."/>
        </authorList>
    </citation>
    <scope>NUCLEOTIDE SEQUENCE</scope>
    <source>
        <strain evidence="10">PNUSAE011576</strain>
    </source>
</reference>
<dbReference type="InterPro" id="IPR018110">
    <property type="entry name" value="Mandel_Rmase/mucon_lact_enz_CS"/>
</dbReference>
<gene>
    <name evidence="8 10" type="primary">rhmD</name>
    <name evidence="10" type="ORF">C0786_001599</name>
</gene>
<dbReference type="InterPro" id="IPR029065">
    <property type="entry name" value="Enolase_C-like"/>
</dbReference>
<keyword evidence="2 8" id="KW-0460">Magnesium</keyword>
<dbReference type="InterPro" id="IPR013341">
    <property type="entry name" value="Mandelate_racemase_N_dom"/>
</dbReference>
<dbReference type="GO" id="GO:0009063">
    <property type="term" value="P:amino acid catabolic process"/>
    <property type="evidence" value="ECO:0007669"/>
    <property type="project" value="InterPro"/>
</dbReference>
<feature type="site" description="Transition state stabilizer" evidence="8">
    <location>
        <position position="372"/>
    </location>
</feature>
<feature type="domain" description="Mandelate racemase/muconate lactonizing enzyme C-terminal" evidence="9">
    <location>
        <begin position="190"/>
        <end position="296"/>
    </location>
</feature>